<reference evidence="5 6" key="1">
    <citation type="journal article" date="2018" name="Sci. Rep.">
        <title>Genomic signatures of local adaptation to the degree of environmental predictability in rotifers.</title>
        <authorList>
            <person name="Franch-Gras L."/>
            <person name="Hahn C."/>
            <person name="Garcia-Roger E.M."/>
            <person name="Carmona M.J."/>
            <person name="Serra M."/>
            <person name="Gomez A."/>
        </authorList>
    </citation>
    <scope>NUCLEOTIDE SEQUENCE [LARGE SCALE GENOMIC DNA]</scope>
    <source>
        <strain evidence="5">HYR1</strain>
    </source>
</reference>
<feature type="domain" description="Dynein heavy chain region D6 P-loop" evidence="1">
    <location>
        <begin position="623"/>
        <end position="738"/>
    </location>
</feature>
<evidence type="ECO:0000259" key="3">
    <source>
        <dbReference type="Pfam" id="PF18198"/>
    </source>
</evidence>
<dbReference type="GO" id="GO:0007018">
    <property type="term" value="P:microtubule-based movement"/>
    <property type="evidence" value="ECO:0007669"/>
    <property type="project" value="InterPro"/>
</dbReference>
<dbReference type="InterPro" id="IPR042219">
    <property type="entry name" value="AAA_lid_11_sf"/>
</dbReference>
<keyword evidence="6" id="KW-1185">Reference proteome</keyword>
<evidence type="ECO:0000259" key="2">
    <source>
        <dbReference type="Pfam" id="PF12781"/>
    </source>
</evidence>
<proteinExistence type="predicted"/>
<feature type="domain" description="Dynein heavy chain AAA lid" evidence="3">
    <location>
        <begin position="771"/>
        <end position="917"/>
    </location>
</feature>
<dbReference type="GO" id="GO:0045505">
    <property type="term" value="F:dynein intermediate chain binding"/>
    <property type="evidence" value="ECO:0007669"/>
    <property type="project" value="InterPro"/>
</dbReference>
<dbReference type="EC" id="3.6.1.15" evidence="5"/>
<dbReference type="GO" id="GO:0051959">
    <property type="term" value="F:dynein light intermediate chain binding"/>
    <property type="evidence" value="ECO:0007669"/>
    <property type="project" value="InterPro"/>
</dbReference>
<dbReference type="InterPro" id="IPR027417">
    <property type="entry name" value="P-loop_NTPase"/>
</dbReference>
<dbReference type="GO" id="GO:0030286">
    <property type="term" value="C:dynein complex"/>
    <property type="evidence" value="ECO:0007669"/>
    <property type="project" value="InterPro"/>
</dbReference>
<keyword evidence="5" id="KW-0378">Hydrolase</keyword>
<dbReference type="STRING" id="10195.A0A3M7SRM0"/>
<gene>
    <name evidence="5" type="ORF">BpHYR1_030558</name>
</gene>
<accession>A0A3M7SRM0</accession>
<dbReference type="Pfam" id="PF18199">
    <property type="entry name" value="Dynein_C"/>
    <property type="match status" value="1"/>
</dbReference>
<dbReference type="PANTHER" id="PTHR46961">
    <property type="entry name" value="DYNEIN HEAVY CHAIN 1, AXONEMAL-LIKE PROTEIN"/>
    <property type="match status" value="1"/>
</dbReference>
<dbReference type="AlphaFoldDB" id="A0A3M7SRM0"/>
<dbReference type="Gene3D" id="1.20.1270.280">
    <property type="match status" value="1"/>
</dbReference>
<dbReference type="InterPro" id="IPR004273">
    <property type="entry name" value="Dynein_heavy_D6_P-loop"/>
</dbReference>
<dbReference type="Pfam" id="PF12781">
    <property type="entry name" value="AAA_9"/>
    <property type="match status" value="1"/>
</dbReference>
<dbReference type="Gene3D" id="1.20.920.20">
    <property type="match status" value="1"/>
</dbReference>
<dbReference type="Pfam" id="PF03028">
    <property type="entry name" value="Dynein_heavy"/>
    <property type="match status" value="1"/>
</dbReference>
<dbReference type="Pfam" id="PF18198">
    <property type="entry name" value="AAA_lid_11"/>
    <property type="match status" value="1"/>
</dbReference>
<feature type="domain" description="Dynein heavy chain C-terminal" evidence="4">
    <location>
        <begin position="1003"/>
        <end position="1227"/>
    </location>
</feature>
<evidence type="ECO:0000259" key="1">
    <source>
        <dbReference type="Pfam" id="PF03028"/>
    </source>
</evidence>
<evidence type="ECO:0000313" key="5">
    <source>
        <dbReference type="EMBL" id="RNA38257.1"/>
    </source>
</evidence>
<dbReference type="Proteomes" id="UP000276133">
    <property type="component" value="Unassembled WGS sequence"/>
</dbReference>
<sequence length="1241" mass="143930">MLFYPFWNCFRKKNLTKRFNTMLLLIPQYSDLSNPQIKRIFVSCHRLSELTTIFLFSLTNLEDQWKKWIEEHLSHEQTITNCLITAAYICYCGPFDRDTRERLGRFFSECCFKHAIPREPQQVFKNFTLPEFLFTPIQLKEIQLLRLPVTENILENGCFLIEDKSYDSWPLICDSSRRSINWLKTFYSDKQFYIIKEFEMKSVLETCLSEGHFLLLTDCDVANLMNNRKIETVLRNKNRFLTSDKPFKLNLGNQEIECNPKFRIFLHTGNDTTEIPDHLAAYTLVLNFRLVRIDLEEELLDRFLQLAKPRIDSERYGLLQEKVNTLKIIDPLEQDITNFLASEVDLLNSVEPTKRLSDLKKSYDEAVDSNMRIEIAEEPLTKTRESYREIALRGAICFDVISCLKEINSNYILSFKQFVEIFDDSLFQFERSSTPQVINKLTSRVFTCLSRLMSESDRKVFAILLSMEIEASVGRLRVGEREFLISPIYGAMVMQAITNKQMTDHKHWQAKKPFDWMSEDQFLNLQYLAVSQPWFNEPFERMGRDGWETQWRSLCESETPETVSLPEKLDDILSPIQRFCIVRAVRGDRILQISLAFVASVLGKSYVSSNTIDFDSIFSESTCQKPIVLMYQEESETIRRYFSIYAKTKIGSNFSIIDINSLGSGADKQIKRMLLKPMEEGNWVLLLNCHNSAKILHQIESILVDSNHKNLDANFRCWISLLQSDNQPPTSLMLNSVRAFIGPALTVKENIVRSFSWVDSEQLKISSRPEWSILLHNLCYFHSCLKLRNRYTRCGWNSPYTLNFTTEEFLESLKIAGQDYFQNDAPSRGDSIKSVSDSVRSTSLQILKYTIADLIYGSSASNEYDLQAIECIADYWIASISNRKDFELSKLKYKIPSQFTSQPVKLSSLQQALENIPPLQLEAPEACHLLPSIETVLGDDVFIMTRLSKLIDCLLTSPTMVKAFNRPLTPIDNSVVPQINSNSTNPIVYQFNTFSTSSFMASQNKKYNDLNEYCNMILTTKIPKTYSKEYINEKVKKNAGWSTYNYWIVNEMNLISNLINTIKSHAQIIKNATESRKLGWEINSEVLEVADSLYYNQIPKLWCILSGSESHFSHYPLGSFLNDLSVRFQHIDKCLTIGREKNPAFNLGAFYFPQNLLSIFKFETLKTKNQAEDFGCVESLVFQTEMTSRDKEHLRDPPKEGMFVYGLYLWGCHWEKSTSELVDQPIKFKEGNMPLPRGWDC</sequence>
<dbReference type="GO" id="GO:0008569">
    <property type="term" value="F:minus-end-directed microtubule motor activity"/>
    <property type="evidence" value="ECO:0007669"/>
    <property type="project" value="InterPro"/>
</dbReference>
<dbReference type="InterPro" id="IPR035706">
    <property type="entry name" value="AAA_9"/>
</dbReference>
<feature type="domain" description="Dynein heavy chain ATP-binding dynein motor region" evidence="2">
    <location>
        <begin position="146"/>
        <end position="363"/>
    </location>
</feature>
<dbReference type="InterPro" id="IPR041658">
    <property type="entry name" value="AAA_lid_11"/>
</dbReference>
<dbReference type="Gene3D" id="3.40.50.300">
    <property type="entry name" value="P-loop containing nucleotide triphosphate hydrolases"/>
    <property type="match status" value="2"/>
</dbReference>
<name>A0A3M7SRM0_BRAPC</name>
<dbReference type="Gene3D" id="1.10.8.720">
    <property type="entry name" value="Region D6 of dynein motor"/>
    <property type="match status" value="1"/>
</dbReference>
<organism evidence="5 6">
    <name type="scientific">Brachionus plicatilis</name>
    <name type="common">Marine rotifer</name>
    <name type="synonym">Brachionus muelleri</name>
    <dbReference type="NCBI Taxonomy" id="10195"/>
    <lineage>
        <taxon>Eukaryota</taxon>
        <taxon>Metazoa</taxon>
        <taxon>Spiralia</taxon>
        <taxon>Gnathifera</taxon>
        <taxon>Rotifera</taxon>
        <taxon>Eurotatoria</taxon>
        <taxon>Monogononta</taxon>
        <taxon>Pseudotrocha</taxon>
        <taxon>Ploima</taxon>
        <taxon>Brachionidae</taxon>
        <taxon>Brachionus</taxon>
    </lineage>
</organism>
<dbReference type="Gene3D" id="1.10.8.1220">
    <property type="match status" value="1"/>
</dbReference>
<dbReference type="EMBL" id="REGN01000897">
    <property type="protein sequence ID" value="RNA38257.1"/>
    <property type="molecule type" value="Genomic_DNA"/>
</dbReference>
<evidence type="ECO:0000259" key="4">
    <source>
        <dbReference type="Pfam" id="PF18199"/>
    </source>
</evidence>
<dbReference type="PANTHER" id="PTHR46961:SF15">
    <property type="entry name" value="AAA+ ATPASE DOMAIN-CONTAINING PROTEIN"/>
    <property type="match status" value="1"/>
</dbReference>
<dbReference type="GO" id="GO:0017111">
    <property type="term" value="F:ribonucleoside triphosphate phosphatase activity"/>
    <property type="evidence" value="ECO:0007669"/>
    <property type="project" value="UniProtKB-EC"/>
</dbReference>
<comment type="caution">
    <text evidence="5">The sequence shown here is derived from an EMBL/GenBank/DDBJ whole genome shotgun (WGS) entry which is preliminary data.</text>
</comment>
<protein>
    <submittedName>
        <fullName evidence="5">Dynein heavy chain axonemal-like</fullName>
        <ecNumber evidence="5">3.6.1.15</ecNumber>
    </submittedName>
</protein>
<dbReference type="InterPro" id="IPR026983">
    <property type="entry name" value="DHC"/>
</dbReference>
<dbReference type="OrthoDB" id="286107at2759"/>
<dbReference type="InterPro" id="IPR041228">
    <property type="entry name" value="Dynein_C"/>
</dbReference>
<evidence type="ECO:0000313" key="6">
    <source>
        <dbReference type="Proteomes" id="UP000276133"/>
    </source>
</evidence>